<organism evidence="1 2">
    <name type="scientific">Poseidoniales virus YSH_150918</name>
    <dbReference type="NCBI Taxonomy" id="3071324"/>
    <lineage>
        <taxon>Viruses</taxon>
        <taxon>Duplodnaviria</taxon>
        <taxon>Heunggongvirae</taxon>
        <taxon>Uroviricota</taxon>
        <taxon>Caudoviricetes</taxon>
        <taxon>Magrovirales</taxon>
        <taxon>Aoguangviridae</taxon>
        <taxon>Aobingvirus</taxon>
        <taxon>Aobingvirus yangshanense</taxon>
    </lineage>
</organism>
<dbReference type="EMBL" id="ON649702">
    <property type="protein sequence ID" value="UVF62519.1"/>
    <property type="molecule type" value="Genomic_DNA"/>
</dbReference>
<dbReference type="GeneID" id="80545074"/>
<dbReference type="Proteomes" id="UP001157002">
    <property type="component" value="Segment"/>
</dbReference>
<sequence>MKMNYRERNHIRKMRIKILRALERDGIITVDGIRYVATDHVNVTSHGEGKDGKLLLVCNDCGASDFNGSFDNVCCYIKTYKDGVLGYYDPYGILERTEGDE</sequence>
<accession>A0A976UAW1</accession>
<dbReference type="KEGG" id="vg:80545074"/>
<evidence type="ECO:0000313" key="1">
    <source>
        <dbReference type="EMBL" id="UVF62519.1"/>
    </source>
</evidence>
<reference evidence="1 2" key="1">
    <citation type="submission" date="2022-05" db="EMBL/GenBank/DDBJ databases">
        <title>Diverse viruses of marine archaea discovered using metagenomics.</title>
        <authorList>
            <person name="Zhou Y."/>
        </authorList>
    </citation>
    <scope>NUCLEOTIDE SEQUENCE [LARGE SCALE GENOMIC DNA]</scope>
    <source>
        <strain evidence="1">YSH_150918</strain>
    </source>
</reference>
<evidence type="ECO:0000313" key="2">
    <source>
        <dbReference type="Proteomes" id="UP001157002"/>
    </source>
</evidence>
<protein>
    <submittedName>
        <fullName evidence="1">Uncharacterized protein</fullName>
    </submittedName>
</protein>
<name>A0A976UAW1_9CAUD</name>
<dbReference type="RefSeq" id="YP_010806113.1">
    <property type="nucleotide sequence ID" value="NC_077214.1"/>
</dbReference>
<proteinExistence type="predicted"/>
<keyword evidence="2" id="KW-1185">Reference proteome</keyword>